<evidence type="ECO:0000313" key="1">
    <source>
        <dbReference type="EMBL" id="CTQ79674.1"/>
    </source>
</evidence>
<accession>A0A0M7ARB7</accession>
<sequence>MDFSGQFTERIQDETDTIQGIVDSVPKSIRSYTNRIGVKEFWPELKKAGINRPTNLPFGYRLFDVLPYGDTPVIDLRPESEDMFISRTGMTFGGIRPFVKAGLVIPVLYGSDPKEWTDVQLTGSRRSDLDDLIARSYFHKARINAFLRSKVDRFDVMQAEVFEDLLRFEGLPAVVRKGTAFEAVPFSRGNAAQLASNISYFNAFDPIIYQNTMDRLEAIKSDTEKLPEFLKFVSFTKWLAFSEITASLGGIFAFAPMEETVDATAPRGGDVKSSAAPKLSPNDKEMWEWVFRRITGAFEVETFQDRDANALIEFLSNNETKLLKNKINAGIESLYAILQEQEKISTKEGISVLVENIEELVQEYRERAKQVNRLIDNFDRGSDHARYSVMGLDMLPLLETVSGYFTTPAAVIGIVKYVAKSFMGGPVERVKSHVIAHKLKSPNALRMLKFDDALKRRGRL</sequence>
<dbReference type="GeneID" id="97673534"/>
<evidence type="ECO:0000313" key="2">
    <source>
        <dbReference type="Proteomes" id="UP000049983"/>
    </source>
</evidence>
<organism evidence="1 2">
    <name type="scientific">Roseibium album</name>
    <dbReference type="NCBI Taxonomy" id="311410"/>
    <lineage>
        <taxon>Bacteria</taxon>
        <taxon>Pseudomonadati</taxon>
        <taxon>Pseudomonadota</taxon>
        <taxon>Alphaproteobacteria</taxon>
        <taxon>Hyphomicrobiales</taxon>
        <taxon>Stappiaceae</taxon>
        <taxon>Roseibium</taxon>
    </lineage>
</organism>
<name>A0A0M7ARB7_9HYPH</name>
<protein>
    <submittedName>
        <fullName evidence="1">Uncharacterized protein</fullName>
    </submittedName>
</protein>
<proteinExistence type="predicted"/>
<dbReference type="Proteomes" id="UP000049983">
    <property type="component" value="Unassembled WGS sequence"/>
</dbReference>
<reference evidence="2" key="1">
    <citation type="submission" date="2015-07" db="EMBL/GenBank/DDBJ databases">
        <authorList>
            <person name="Rodrigo-Torres Lidia"/>
            <person name="Arahal R.David."/>
        </authorList>
    </citation>
    <scope>NUCLEOTIDE SEQUENCE [LARGE SCALE GENOMIC DNA]</scope>
    <source>
        <strain evidence="2">CECT 5096</strain>
    </source>
</reference>
<keyword evidence="2" id="KW-1185">Reference proteome</keyword>
<dbReference type="RefSeq" id="WP_055118107.1">
    <property type="nucleotide sequence ID" value="NZ_CXWA01000011.1"/>
</dbReference>
<dbReference type="AlphaFoldDB" id="A0A0M7ARB7"/>
<dbReference type="EMBL" id="CXWC01000021">
    <property type="protein sequence ID" value="CTQ79674.1"/>
    <property type="molecule type" value="Genomic_DNA"/>
</dbReference>
<gene>
    <name evidence="1" type="ORF">LA5096_06322</name>
</gene>